<gene>
    <name evidence="2" type="ORF">MPPM_1084</name>
</gene>
<keyword evidence="1" id="KW-0812">Transmembrane</keyword>
<dbReference type="Proteomes" id="UP000218288">
    <property type="component" value="Chromosome"/>
</dbReference>
<keyword evidence="1" id="KW-0472">Membrane</keyword>
<reference evidence="2 3" key="1">
    <citation type="journal article" date="2016" name="Genome Announc.">
        <title>Complete Genome Sequence of Methylobacterium populi P-1M, Isolated from Pink-Pigmented Household Biofilm.</title>
        <authorList>
            <person name="Morohoshi T."/>
            <person name="Ikeda T."/>
        </authorList>
    </citation>
    <scope>NUCLEOTIDE SEQUENCE [LARGE SCALE GENOMIC DNA]</scope>
    <source>
        <strain evidence="2 3">P-1M</strain>
    </source>
</reference>
<evidence type="ECO:0000313" key="3">
    <source>
        <dbReference type="Proteomes" id="UP000218288"/>
    </source>
</evidence>
<dbReference type="EMBL" id="AP014809">
    <property type="protein sequence ID" value="BAU89689.1"/>
    <property type="molecule type" value="Genomic_DNA"/>
</dbReference>
<dbReference type="AlphaFoldDB" id="A0A160PAC0"/>
<accession>A0A160PAC0</accession>
<evidence type="ECO:0000313" key="2">
    <source>
        <dbReference type="EMBL" id="BAU89689.1"/>
    </source>
</evidence>
<keyword evidence="1" id="KW-1133">Transmembrane helix</keyword>
<evidence type="ECO:0000256" key="1">
    <source>
        <dbReference type="SAM" id="Phobius"/>
    </source>
</evidence>
<organism evidence="2 3">
    <name type="scientific">Methylorubrum populi</name>
    <dbReference type="NCBI Taxonomy" id="223967"/>
    <lineage>
        <taxon>Bacteria</taxon>
        <taxon>Pseudomonadati</taxon>
        <taxon>Pseudomonadota</taxon>
        <taxon>Alphaproteobacteria</taxon>
        <taxon>Hyphomicrobiales</taxon>
        <taxon>Methylobacteriaceae</taxon>
        <taxon>Methylorubrum</taxon>
    </lineage>
</organism>
<sequence length="115" mass="12608">MLRRHRREHVPPQTRELQTARLAQALRPLDHVPGAAVRPAAAGPVMTVRIMRVSVAVTLPVTLPFALAVFLLRVTAHPDLPGIGDRDRRILAARPGTRHGPIELDPCYSVSAPPR</sequence>
<protein>
    <submittedName>
        <fullName evidence="2">Uncharacterized protein</fullName>
    </submittedName>
</protein>
<name>A0A160PAC0_9HYPH</name>
<proteinExistence type="predicted"/>
<feature type="transmembrane region" description="Helical" evidence="1">
    <location>
        <begin position="53"/>
        <end position="72"/>
    </location>
</feature>